<keyword evidence="4" id="KW-1185">Reference proteome</keyword>
<evidence type="ECO:0000313" key="4">
    <source>
        <dbReference type="Proteomes" id="UP000509510"/>
    </source>
</evidence>
<dbReference type="RefSeq" id="XP_035346470.1">
    <property type="nucleotide sequence ID" value="XM_035490577.1"/>
</dbReference>
<keyword evidence="2" id="KW-1133">Transmembrane helix</keyword>
<protein>
    <recommendedName>
        <fullName evidence="5">Cytochrome P450 monooxygenase</fullName>
    </recommendedName>
</protein>
<feature type="non-terminal residue" evidence="3">
    <location>
        <position position="1"/>
    </location>
</feature>
<dbReference type="Gene3D" id="1.10.630.10">
    <property type="entry name" value="Cytochrome P450"/>
    <property type="match status" value="1"/>
</dbReference>
<dbReference type="InterPro" id="IPR002401">
    <property type="entry name" value="Cyt_P450_E_grp-I"/>
</dbReference>
<dbReference type="GO" id="GO:0016705">
    <property type="term" value="F:oxidoreductase activity, acting on paired donors, with incorporation or reduction of molecular oxygen"/>
    <property type="evidence" value="ECO:0007669"/>
    <property type="project" value="InterPro"/>
</dbReference>
<dbReference type="GeneID" id="55994929"/>
<dbReference type="GO" id="GO:0004497">
    <property type="term" value="F:monooxygenase activity"/>
    <property type="evidence" value="ECO:0007669"/>
    <property type="project" value="InterPro"/>
</dbReference>
<evidence type="ECO:0000256" key="1">
    <source>
        <dbReference type="PIRSR" id="PIRSR602401-1"/>
    </source>
</evidence>
<dbReference type="Pfam" id="PF00067">
    <property type="entry name" value="p450"/>
    <property type="match status" value="1"/>
</dbReference>
<evidence type="ECO:0008006" key="5">
    <source>
        <dbReference type="Google" id="ProtNLM"/>
    </source>
</evidence>
<dbReference type="SUPFAM" id="SSF48264">
    <property type="entry name" value="Cytochrome P450"/>
    <property type="match status" value="1"/>
</dbReference>
<keyword evidence="2" id="KW-0472">Membrane</keyword>
<dbReference type="GO" id="GO:0005506">
    <property type="term" value="F:iron ion binding"/>
    <property type="evidence" value="ECO:0007669"/>
    <property type="project" value="InterPro"/>
</dbReference>
<organism evidence="3 4">
    <name type="scientific">Talaromyces rugulosus</name>
    <name type="common">Penicillium rugulosum</name>
    <dbReference type="NCBI Taxonomy" id="121627"/>
    <lineage>
        <taxon>Eukaryota</taxon>
        <taxon>Fungi</taxon>
        <taxon>Dikarya</taxon>
        <taxon>Ascomycota</taxon>
        <taxon>Pezizomycotina</taxon>
        <taxon>Eurotiomycetes</taxon>
        <taxon>Eurotiomycetidae</taxon>
        <taxon>Eurotiales</taxon>
        <taxon>Trichocomaceae</taxon>
        <taxon>Talaromyces</taxon>
        <taxon>Talaromyces sect. Islandici</taxon>
    </lineage>
</organism>
<keyword evidence="1" id="KW-0479">Metal-binding</keyword>
<dbReference type="InterPro" id="IPR001128">
    <property type="entry name" value="Cyt_P450"/>
</dbReference>
<reference evidence="4" key="1">
    <citation type="submission" date="2020-06" db="EMBL/GenBank/DDBJ databases">
        <title>A chromosome-scale genome assembly of Talaromyces rugulosus W13939.</title>
        <authorList>
            <person name="Wang B."/>
            <person name="Guo L."/>
            <person name="Ye K."/>
            <person name="Wang L."/>
        </authorList>
    </citation>
    <scope>NUCLEOTIDE SEQUENCE [LARGE SCALE GENOMIC DNA]</scope>
    <source>
        <strain evidence="4">W13939</strain>
    </source>
</reference>
<dbReference type="InterPro" id="IPR050121">
    <property type="entry name" value="Cytochrome_P450_monoxygenase"/>
</dbReference>
<evidence type="ECO:0000256" key="2">
    <source>
        <dbReference type="SAM" id="Phobius"/>
    </source>
</evidence>
<keyword evidence="1" id="KW-0349">Heme</keyword>
<keyword evidence="1" id="KW-0408">Iron</keyword>
<dbReference type="Proteomes" id="UP000509510">
    <property type="component" value="Chromosome IV"/>
</dbReference>
<gene>
    <name evidence="3" type="ORF">TRUGW13939_07436</name>
</gene>
<feature type="transmembrane region" description="Helical" evidence="2">
    <location>
        <begin position="6"/>
        <end position="24"/>
    </location>
</feature>
<comment type="cofactor">
    <cofactor evidence="1">
        <name>heme</name>
        <dbReference type="ChEBI" id="CHEBI:30413"/>
    </cofactor>
</comment>
<dbReference type="InterPro" id="IPR036396">
    <property type="entry name" value="Cyt_P450_sf"/>
</dbReference>
<dbReference type="FunFam" id="1.10.630.10:FF:000051">
    <property type="entry name" value="Cytochrome P450 monooxygenase (Fum15)"/>
    <property type="match status" value="1"/>
</dbReference>
<dbReference type="EMBL" id="CP055901">
    <property type="protein sequence ID" value="QKX60293.1"/>
    <property type="molecule type" value="Genomic_DNA"/>
</dbReference>
<proteinExistence type="predicted"/>
<sequence>FLVVLGTSIFAGFLVAVLYITILYPTIFSPLKDIPTPDRSFLSGTTLSSPSIRSLIGKARYWVKTVPNDGLIRIYLKGVRERLLVTSPQALGEILVTKASHFAKPPFVRQRLHYVTGNGLLLAEGDEHKEQRRSLMPAFAFRHIKDLYPVFWLKAKELSKGIQDHVNSNQLNGSNNVIEVRKWSRRATLDIIGLAGMEYDFDSLRDPHNPISLQYEKMIQNPSLFEVIIGLCLSAFMPARDASVILRLPTKRVREMRKASLYIRQLCQTIIEQKQAKIKSSTSHVDIDIISVALRSNTFSSENLVDQMMTFLAAGHGTTSIALQWAIYALCKNNVIQERLRREIRENLPSISDNNCTILADDIDSLPYLHAFCNEVLRYWPPVPSTVREALHDTTVAGCPIPKGTIFTLAPAATNHDTELWGPDADIFKPERWMREDCVNSGGVKSNYGFLTFIHGPRSCPGDRFAKAELACMVATLVGRFRVELEDPRKEEVFDGDGIAGVAPSDGVRAKFEVIDGW</sequence>
<dbReference type="KEGG" id="trg:TRUGW13939_07436"/>
<dbReference type="AlphaFoldDB" id="A0A7H8R647"/>
<evidence type="ECO:0000313" key="3">
    <source>
        <dbReference type="EMBL" id="QKX60293.1"/>
    </source>
</evidence>
<keyword evidence="2" id="KW-0812">Transmembrane</keyword>
<dbReference type="PRINTS" id="PR00463">
    <property type="entry name" value="EP450I"/>
</dbReference>
<name>A0A7H8R647_TALRU</name>
<dbReference type="GO" id="GO:0020037">
    <property type="term" value="F:heme binding"/>
    <property type="evidence" value="ECO:0007669"/>
    <property type="project" value="InterPro"/>
</dbReference>
<dbReference type="PRINTS" id="PR00385">
    <property type="entry name" value="P450"/>
</dbReference>
<dbReference type="OrthoDB" id="1470350at2759"/>
<accession>A0A7H8R647</accession>
<feature type="binding site" description="axial binding residue" evidence="1">
    <location>
        <position position="460"/>
    </location>
    <ligand>
        <name>heme</name>
        <dbReference type="ChEBI" id="CHEBI:30413"/>
    </ligand>
    <ligandPart>
        <name>Fe</name>
        <dbReference type="ChEBI" id="CHEBI:18248"/>
    </ligandPart>
</feature>
<dbReference type="PANTHER" id="PTHR24305">
    <property type="entry name" value="CYTOCHROME P450"/>
    <property type="match status" value="1"/>
</dbReference>
<dbReference type="CDD" id="cd11069">
    <property type="entry name" value="CYP_FUM15-like"/>
    <property type="match status" value="1"/>
</dbReference>
<dbReference type="PANTHER" id="PTHR24305:SF227">
    <property type="entry name" value="P450, PUTATIVE (EUROFUNG)-RELATED"/>
    <property type="match status" value="1"/>
</dbReference>